<evidence type="ECO:0000313" key="3">
    <source>
        <dbReference type="EMBL" id="GAA3636684.1"/>
    </source>
</evidence>
<dbReference type="InterPro" id="IPR000182">
    <property type="entry name" value="GNAT_dom"/>
</dbReference>
<accession>A0ABP7ANH9</accession>
<dbReference type="SUPFAM" id="SSF55729">
    <property type="entry name" value="Acyl-CoA N-acyltransferases (Nat)"/>
    <property type="match status" value="1"/>
</dbReference>
<organism evidence="3 4">
    <name type="scientific">Kineosporia mesophila</name>
    <dbReference type="NCBI Taxonomy" id="566012"/>
    <lineage>
        <taxon>Bacteria</taxon>
        <taxon>Bacillati</taxon>
        <taxon>Actinomycetota</taxon>
        <taxon>Actinomycetes</taxon>
        <taxon>Kineosporiales</taxon>
        <taxon>Kineosporiaceae</taxon>
        <taxon>Kineosporia</taxon>
    </lineage>
</organism>
<feature type="region of interest" description="Disordered" evidence="1">
    <location>
        <begin position="1"/>
        <end position="25"/>
    </location>
</feature>
<dbReference type="PROSITE" id="PS51186">
    <property type="entry name" value="GNAT"/>
    <property type="match status" value="1"/>
</dbReference>
<reference evidence="4" key="1">
    <citation type="journal article" date="2019" name="Int. J. Syst. Evol. Microbiol.">
        <title>The Global Catalogue of Microorganisms (GCM) 10K type strain sequencing project: providing services to taxonomists for standard genome sequencing and annotation.</title>
        <authorList>
            <consortium name="The Broad Institute Genomics Platform"/>
            <consortium name="The Broad Institute Genome Sequencing Center for Infectious Disease"/>
            <person name="Wu L."/>
            <person name="Ma J."/>
        </authorList>
    </citation>
    <scope>NUCLEOTIDE SEQUENCE [LARGE SCALE GENOMIC DNA]</scope>
    <source>
        <strain evidence="4">JCM 16902</strain>
    </source>
</reference>
<keyword evidence="4" id="KW-1185">Reference proteome</keyword>
<name>A0ABP7ANH9_9ACTN</name>
<dbReference type="InterPro" id="IPR013653">
    <property type="entry name" value="GCN5-like_dom"/>
</dbReference>
<dbReference type="Gene3D" id="3.40.630.30">
    <property type="match status" value="1"/>
</dbReference>
<dbReference type="Proteomes" id="UP001501074">
    <property type="component" value="Unassembled WGS sequence"/>
</dbReference>
<evidence type="ECO:0000256" key="1">
    <source>
        <dbReference type="SAM" id="MobiDB-lite"/>
    </source>
</evidence>
<dbReference type="RefSeq" id="WP_231481852.1">
    <property type="nucleotide sequence ID" value="NZ_BAAAZO010000012.1"/>
</dbReference>
<evidence type="ECO:0000259" key="2">
    <source>
        <dbReference type="PROSITE" id="PS51186"/>
    </source>
</evidence>
<comment type="caution">
    <text evidence="3">The sequence shown here is derived from an EMBL/GenBank/DDBJ whole genome shotgun (WGS) entry which is preliminary data.</text>
</comment>
<dbReference type="CDD" id="cd04301">
    <property type="entry name" value="NAT_SF"/>
    <property type="match status" value="1"/>
</dbReference>
<dbReference type="EMBL" id="BAAAZO010000012">
    <property type="protein sequence ID" value="GAA3636684.1"/>
    <property type="molecule type" value="Genomic_DNA"/>
</dbReference>
<feature type="domain" description="N-acetyltransferase" evidence="2">
    <location>
        <begin position="109"/>
        <end position="238"/>
    </location>
</feature>
<protein>
    <submittedName>
        <fullName evidence="3">GNAT family N-acetyltransferase</fullName>
    </submittedName>
</protein>
<proteinExistence type="predicted"/>
<evidence type="ECO:0000313" key="4">
    <source>
        <dbReference type="Proteomes" id="UP001501074"/>
    </source>
</evidence>
<gene>
    <name evidence="3" type="ORF">GCM10022223_64010</name>
</gene>
<dbReference type="InterPro" id="IPR016181">
    <property type="entry name" value="Acyl_CoA_acyltransferase"/>
</dbReference>
<dbReference type="Pfam" id="PF08445">
    <property type="entry name" value="FR47"/>
    <property type="match status" value="1"/>
</dbReference>
<sequence length="238" mass="25648">MTNDSSPEQLHPLDRPSYSSLTGPHRRFAIGTDRAVRYPADVSPMTGMSDPADPQVWADLGDLAGPGRTVLLPGPANTVDHLPAGWEIVMNLPGVQLVATDALVTAPDPELLTLGPGDVDDMLDLVARTQPGPFERRTIELGTYRGVRVDGKLVAMGGERFRPPGFTEISAVCTDPAQRGRGLAGRVIRAVAHGIRERGEVPMLHTAATNTTAVRLYEHLGFAIRWYPTFFVLRAPAA</sequence>